<dbReference type="InterPro" id="IPR003439">
    <property type="entry name" value="ABC_transporter-like_ATP-bd"/>
</dbReference>
<dbReference type="AlphaFoldDB" id="A0ABD5ZCD2"/>
<dbReference type="Pfam" id="PF00005">
    <property type="entry name" value="ABC_tran"/>
    <property type="match status" value="1"/>
</dbReference>
<dbReference type="Pfam" id="PF17912">
    <property type="entry name" value="OB_MalK"/>
    <property type="match status" value="1"/>
</dbReference>
<evidence type="ECO:0000259" key="11">
    <source>
        <dbReference type="PROSITE" id="PS50893"/>
    </source>
</evidence>
<gene>
    <name evidence="12" type="ORF">ACFQJC_04480</name>
</gene>
<dbReference type="InterPro" id="IPR027417">
    <property type="entry name" value="P-loop_NTPase"/>
</dbReference>
<protein>
    <recommendedName>
        <fullName evidence="10">ABC-type D-xylose/L-arabinose transporter</fullName>
        <ecNumber evidence="10">7.5.2.13</ecNumber>
    </recommendedName>
</protein>
<dbReference type="InterPro" id="IPR008995">
    <property type="entry name" value="Mo/tungstate-bd_C_term_dom"/>
</dbReference>
<dbReference type="InterPro" id="IPR012340">
    <property type="entry name" value="NA-bd_OB-fold"/>
</dbReference>
<evidence type="ECO:0000256" key="9">
    <source>
        <dbReference type="ARBA" id="ARBA00065962"/>
    </source>
</evidence>
<name>A0ABD5ZCD2_9EURY</name>
<comment type="function">
    <text evidence="7">Part of the ABC transporter complex XacGHIJK involved in the uptake of xylose and arabinose. Responsible for energy coupling to the transport system.</text>
</comment>
<organism evidence="12 13">
    <name type="scientific">Haloferax namakaokahaiae</name>
    <dbReference type="NCBI Taxonomy" id="1748331"/>
    <lineage>
        <taxon>Archaea</taxon>
        <taxon>Methanobacteriati</taxon>
        <taxon>Methanobacteriota</taxon>
        <taxon>Stenosarchaea group</taxon>
        <taxon>Halobacteria</taxon>
        <taxon>Halobacteriales</taxon>
        <taxon>Haloferacaceae</taxon>
        <taxon>Haloferax</taxon>
    </lineage>
</organism>
<dbReference type="SMART" id="SM00382">
    <property type="entry name" value="AAA"/>
    <property type="match status" value="1"/>
</dbReference>
<comment type="similarity">
    <text evidence="8">Belongs to the ABC transporter superfamily. Carbohydrate uptake transporter-1 (CUT1) (TC 3.A.1.1) family.</text>
</comment>
<dbReference type="Gene3D" id="2.40.50.100">
    <property type="match status" value="1"/>
</dbReference>
<dbReference type="CDD" id="cd03301">
    <property type="entry name" value="ABC_MalK_N"/>
    <property type="match status" value="1"/>
</dbReference>
<dbReference type="PROSITE" id="PS50893">
    <property type="entry name" value="ABC_TRANSPORTER_2"/>
    <property type="match status" value="1"/>
</dbReference>
<reference evidence="12 13" key="1">
    <citation type="journal article" date="2019" name="Int. J. Syst. Evol. Microbiol.">
        <title>The Global Catalogue of Microorganisms (GCM) 10K type strain sequencing project: providing services to taxonomists for standard genome sequencing and annotation.</title>
        <authorList>
            <consortium name="The Broad Institute Genomics Platform"/>
            <consortium name="The Broad Institute Genome Sequencing Center for Infectious Disease"/>
            <person name="Wu L."/>
            <person name="Ma J."/>
        </authorList>
    </citation>
    <scope>NUCLEOTIDE SEQUENCE [LARGE SCALE GENOMIC DNA]</scope>
    <source>
        <strain evidence="12 13">DSM 29988</strain>
    </source>
</reference>
<dbReference type="InterPro" id="IPR047641">
    <property type="entry name" value="ABC_transpr_MalK/UgpC-like"/>
</dbReference>
<comment type="caution">
    <text evidence="12">The sequence shown here is derived from an EMBL/GenBank/DDBJ whole genome shotgun (WGS) entry which is preliminary data.</text>
</comment>
<evidence type="ECO:0000256" key="10">
    <source>
        <dbReference type="ARBA" id="ARBA00066315"/>
    </source>
</evidence>
<evidence type="ECO:0000256" key="3">
    <source>
        <dbReference type="ARBA" id="ARBA00022741"/>
    </source>
</evidence>
<comment type="subcellular location">
    <subcellularLocation>
        <location evidence="1">Cell membrane</location>
        <topology evidence="1">Peripheral membrane protein</topology>
    </subcellularLocation>
</comment>
<dbReference type="PANTHER" id="PTHR43875:SF1">
    <property type="entry name" value="OSMOPROTECTIVE COMPOUNDS UPTAKE ATP-BINDING PROTEIN GGTA"/>
    <property type="match status" value="1"/>
</dbReference>
<dbReference type="FunFam" id="3.40.50.300:FF:000042">
    <property type="entry name" value="Maltose/maltodextrin ABC transporter, ATP-binding protein"/>
    <property type="match status" value="1"/>
</dbReference>
<evidence type="ECO:0000313" key="13">
    <source>
        <dbReference type="Proteomes" id="UP001596481"/>
    </source>
</evidence>
<dbReference type="GO" id="GO:1902495">
    <property type="term" value="C:transmembrane transporter complex"/>
    <property type="evidence" value="ECO:0007669"/>
    <property type="project" value="UniProtKB-ARBA"/>
</dbReference>
<dbReference type="InterPro" id="IPR003593">
    <property type="entry name" value="AAA+_ATPase"/>
</dbReference>
<keyword evidence="13" id="KW-1185">Reference proteome</keyword>
<sequence length="393" mass="43428">MGNVTLKRVTKEYDDVTAVKDMNLDIQDGEFVCLVGPSGCGKSTTMETIAGLTLPTGGEVTIGGKDVTNLPPKDRGIAMVFQNIALFPHMDVYDNVSFGLRLRNFEKEEIDRRVERAADILQIGDLLDRKPSELSGGQRQRVAIGRAIVRDPEAFLMDEPLANLDAKLRVHMRTELQRLHKELGTTIIYVTHDQAEAMTMSDRIAVLNDGRLQQIAPPLTCYNEPANQFVAGFIGSPSMNFIEGEITERGFTSEFVSVEFDPTDFGVSVGSAVTLGVRPEDVYLTDQTIGVDHPTTQIDTTTDVMEPMGDEIFVYLAHGDRKTTSMKEGPQKSDQLLMSVDPDIDISEEEHVEVFFDRSNLHLFDQNTSEAICHSLVSPPAKSTLGERATTED</sequence>
<dbReference type="GO" id="GO:0005886">
    <property type="term" value="C:plasma membrane"/>
    <property type="evidence" value="ECO:0007669"/>
    <property type="project" value="UniProtKB-SubCell"/>
</dbReference>
<evidence type="ECO:0000256" key="4">
    <source>
        <dbReference type="ARBA" id="ARBA00022840"/>
    </source>
</evidence>
<dbReference type="SUPFAM" id="SSF50331">
    <property type="entry name" value="MOP-like"/>
    <property type="match status" value="1"/>
</dbReference>
<dbReference type="Gene3D" id="3.40.50.300">
    <property type="entry name" value="P-loop containing nucleotide triphosphate hydrolases"/>
    <property type="match status" value="1"/>
</dbReference>
<dbReference type="Gene3D" id="2.40.50.140">
    <property type="entry name" value="Nucleic acid-binding proteins"/>
    <property type="match status" value="1"/>
</dbReference>
<dbReference type="Proteomes" id="UP001596481">
    <property type="component" value="Unassembled WGS sequence"/>
</dbReference>
<dbReference type="SUPFAM" id="SSF52540">
    <property type="entry name" value="P-loop containing nucleoside triphosphate hydrolases"/>
    <property type="match status" value="1"/>
</dbReference>
<dbReference type="EC" id="7.5.2.13" evidence="10"/>
<dbReference type="InterPro" id="IPR017871">
    <property type="entry name" value="ABC_transporter-like_CS"/>
</dbReference>
<dbReference type="PANTHER" id="PTHR43875">
    <property type="entry name" value="MALTODEXTRIN IMPORT ATP-BINDING PROTEIN MSMX"/>
    <property type="match status" value="1"/>
</dbReference>
<evidence type="ECO:0000256" key="2">
    <source>
        <dbReference type="ARBA" id="ARBA00022448"/>
    </source>
</evidence>
<comment type="catalytic activity">
    <reaction evidence="6">
        <text>L-arabinose(out) + ATP + H2O = L-arabinose(in) + ADP + phosphate + H(+)</text>
        <dbReference type="Rhea" id="RHEA:30007"/>
        <dbReference type="ChEBI" id="CHEBI:15377"/>
        <dbReference type="ChEBI" id="CHEBI:15378"/>
        <dbReference type="ChEBI" id="CHEBI:17535"/>
        <dbReference type="ChEBI" id="CHEBI:30616"/>
        <dbReference type="ChEBI" id="CHEBI:43474"/>
        <dbReference type="ChEBI" id="CHEBI:456216"/>
        <dbReference type="EC" id="7.5.2.13"/>
    </reaction>
    <physiologicalReaction direction="left-to-right" evidence="6">
        <dbReference type="Rhea" id="RHEA:30008"/>
    </physiologicalReaction>
</comment>
<dbReference type="GO" id="GO:0005524">
    <property type="term" value="F:ATP binding"/>
    <property type="evidence" value="ECO:0007669"/>
    <property type="project" value="UniProtKB-KW"/>
</dbReference>
<keyword evidence="3" id="KW-0547">Nucleotide-binding</keyword>
<comment type="catalytic activity">
    <reaction evidence="5">
        <text>D-xylose(out) + ATP + H2O = D-xylose(in) + ADP + phosphate + H(+)</text>
        <dbReference type="Rhea" id="RHEA:29899"/>
        <dbReference type="ChEBI" id="CHEBI:15377"/>
        <dbReference type="ChEBI" id="CHEBI:15378"/>
        <dbReference type="ChEBI" id="CHEBI:30616"/>
        <dbReference type="ChEBI" id="CHEBI:43474"/>
        <dbReference type="ChEBI" id="CHEBI:53455"/>
        <dbReference type="ChEBI" id="CHEBI:456216"/>
        <dbReference type="EC" id="7.5.2.13"/>
    </reaction>
    <physiologicalReaction direction="left-to-right" evidence="5">
        <dbReference type="Rhea" id="RHEA:29900"/>
    </physiologicalReaction>
</comment>
<evidence type="ECO:0000256" key="1">
    <source>
        <dbReference type="ARBA" id="ARBA00004202"/>
    </source>
</evidence>
<proteinExistence type="inferred from homology"/>
<dbReference type="InterPro" id="IPR015855">
    <property type="entry name" value="ABC_transpr_MalK-like"/>
</dbReference>
<accession>A0ABD5ZCD2</accession>
<dbReference type="EMBL" id="JBHTAA010000001">
    <property type="protein sequence ID" value="MFC7202759.1"/>
    <property type="molecule type" value="Genomic_DNA"/>
</dbReference>
<comment type="subunit">
    <text evidence="9">The complex is composed of two ATP-binding proteins (XacJ and XacK), two transmembrane proteins (XacH and XacI) and a solute-binding protein (XacG).</text>
</comment>
<evidence type="ECO:0000256" key="5">
    <source>
        <dbReference type="ARBA" id="ARBA00050355"/>
    </source>
</evidence>
<feature type="domain" description="ABC transporter" evidence="11">
    <location>
        <begin position="4"/>
        <end position="234"/>
    </location>
</feature>
<evidence type="ECO:0000313" key="12">
    <source>
        <dbReference type="EMBL" id="MFC7202759.1"/>
    </source>
</evidence>
<evidence type="ECO:0000256" key="7">
    <source>
        <dbReference type="ARBA" id="ARBA00053454"/>
    </source>
</evidence>
<keyword evidence="4 12" id="KW-0067">ATP-binding</keyword>
<dbReference type="NCBIfam" id="NF008653">
    <property type="entry name" value="PRK11650.1"/>
    <property type="match status" value="1"/>
</dbReference>
<dbReference type="PROSITE" id="PS00211">
    <property type="entry name" value="ABC_TRANSPORTER_1"/>
    <property type="match status" value="1"/>
</dbReference>
<dbReference type="InterPro" id="IPR040582">
    <property type="entry name" value="OB_MalK-like"/>
</dbReference>
<dbReference type="RefSeq" id="WP_390222050.1">
    <property type="nucleotide sequence ID" value="NZ_JBHTAA010000001.1"/>
</dbReference>
<keyword evidence="2" id="KW-0813">Transport</keyword>
<dbReference type="GO" id="GO:0022857">
    <property type="term" value="F:transmembrane transporter activity"/>
    <property type="evidence" value="ECO:0007669"/>
    <property type="project" value="UniProtKB-ARBA"/>
</dbReference>
<evidence type="ECO:0000256" key="6">
    <source>
        <dbReference type="ARBA" id="ARBA00051890"/>
    </source>
</evidence>
<evidence type="ECO:0000256" key="8">
    <source>
        <dbReference type="ARBA" id="ARBA00061029"/>
    </source>
</evidence>